<dbReference type="EMBL" id="JACHEO010000020">
    <property type="protein sequence ID" value="MBB5349172.1"/>
    <property type="molecule type" value="Genomic_DNA"/>
</dbReference>
<dbReference type="Gene3D" id="3.40.50.720">
    <property type="entry name" value="NAD(P)-binding Rossmann-like Domain"/>
    <property type="match status" value="1"/>
</dbReference>
<evidence type="ECO:0000313" key="8">
    <source>
        <dbReference type="EMBL" id="MBB5349172.1"/>
    </source>
</evidence>
<evidence type="ECO:0000256" key="3">
    <source>
        <dbReference type="ARBA" id="ARBA00023002"/>
    </source>
</evidence>
<dbReference type="PANTHER" id="PTHR35330:SF1">
    <property type="entry name" value="SIROHEME BIOSYNTHESIS PROTEIN MET8"/>
    <property type="match status" value="1"/>
</dbReference>
<dbReference type="InterPro" id="IPR042518">
    <property type="entry name" value="SirC_C"/>
</dbReference>
<accession>A0A840UTP7</accession>
<dbReference type="PANTHER" id="PTHR35330">
    <property type="entry name" value="SIROHEME BIOSYNTHESIS PROTEIN MET8"/>
    <property type="match status" value="1"/>
</dbReference>
<dbReference type="Pfam" id="PF13241">
    <property type="entry name" value="NAD_binding_7"/>
    <property type="match status" value="1"/>
</dbReference>
<evidence type="ECO:0000313" key="9">
    <source>
        <dbReference type="Proteomes" id="UP000539642"/>
    </source>
</evidence>
<dbReference type="RefSeq" id="WP_183351979.1">
    <property type="nucleotide sequence ID" value="NZ_JACHEO010000020.1"/>
</dbReference>
<organism evidence="8 9">
    <name type="scientific">Desulfoprunum benzoelyticum</name>
    <dbReference type="NCBI Taxonomy" id="1506996"/>
    <lineage>
        <taxon>Bacteria</taxon>
        <taxon>Pseudomonadati</taxon>
        <taxon>Thermodesulfobacteriota</taxon>
        <taxon>Desulfobulbia</taxon>
        <taxon>Desulfobulbales</taxon>
        <taxon>Desulfobulbaceae</taxon>
        <taxon>Desulfoprunum</taxon>
    </lineage>
</organism>
<dbReference type="GO" id="GO:0019354">
    <property type="term" value="P:siroheme biosynthetic process"/>
    <property type="evidence" value="ECO:0007669"/>
    <property type="project" value="UniProtKB-UniPathway"/>
</dbReference>
<reference evidence="8 9" key="1">
    <citation type="submission" date="2020-08" db="EMBL/GenBank/DDBJ databases">
        <title>Genomic Encyclopedia of Type Strains, Phase IV (KMG-IV): sequencing the most valuable type-strain genomes for metagenomic binning, comparative biology and taxonomic classification.</title>
        <authorList>
            <person name="Goeker M."/>
        </authorList>
    </citation>
    <scope>NUCLEOTIDE SEQUENCE [LARGE SCALE GENOMIC DNA]</scope>
    <source>
        <strain evidence="8 9">DSM 28570</strain>
    </source>
</reference>
<dbReference type="SUPFAM" id="SSF75615">
    <property type="entry name" value="Siroheme synthase middle domains-like"/>
    <property type="match status" value="1"/>
</dbReference>
<keyword evidence="5" id="KW-0627">Porphyrin biosynthesis</keyword>
<dbReference type="InterPro" id="IPR028281">
    <property type="entry name" value="Sirohaem_synthase_central"/>
</dbReference>
<keyword evidence="4" id="KW-0520">NAD</keyword>
<comment type="caution">
    <text evidence="8">The sequence shown here is derived from an EMBL/GenBank/DDBJ whole genome shotgun (WGS) entry which is preliminary data.</text>
</comment>
<dbReference type="UniPathway" id="UPA00262">
    <property type="reaction ID" value="UER00222"/>
</dbReference>
<dbReference type="SUPFAM" id="SSF51735">
    <property type="entry name" value="NAD(P)-binding Rossmann-fold domains"/>
    <property type="match status" value="1"/>
</dbReference>
<dbReference type="GO" id="GO:0004325">
    <property type="term" value="F:ferrochelatase activity"/>
    <property type="evidence" value="ECO:0007669"/>
    <property type="project" value="InterPro"/>
</dbReference>
<feature type="domain" description="Siroheme synthase central" evidence="7">
    <location>
        <begin position="123"/>
        <end position="149"/>
    </location>
</feature>
<evidence type="ECO:0000256" key="6">
    <source>
        <dbReference type="ARBA" id="ARBA00047561"/>
    </source>
</evidence>
<dbReference type="AlphaFoldDB" id="A0A840UTP7"/>
<evidence type="ECO:0000256" key="2">
    <source>
        <dbReference type="ARBA" id="ARBA00012400"/>
    </source>
</evidence>
<dbReference type="Proteomes" id="UP000539642">
    <property type="component" value="Unassembled WGS sequence"/>
</dbReference>
<evidence type="ECO:0000256" key="4">
    <source>
        <dbReference type="ARBA" id="ARBA00023027"/>
    </source>
</evidence>
<dbReference type="EC" id="1.3.1.76" evidence="2"/>
<dbReference type="GO" id="GO:0043115">
    <property type="term" value="F:precorrin-2 dehydrogenase activity"/>
    <property type="evidence" value="ECO:0007669"/>
    <property type="project" value="UniProtKB-EC"/>
</dbReference>
<keyword evidence="8" id="KW-0456">Lyase</keyword>
<comment type="pathway">
    <text evidence="1">Porphyrin-containing compound metabolism; siroheme biosynthesis; sirohydrochlorin from precorrin-2: step 1/1.</text>
</comment>
<name>A0A840UTP7_9BACT</name>
<comment type="catalytic activity">
    <reaction evidence="6">
        <text>precorrin-2 + NAD(+) = sirohydrochlorin + NADH + 2 H(+)</text>
        <dbReference type="Rhea" id="RHEA:15613"/>
        <dbReference type="ChEBI" id="CHEBI:15378"/>
        <dbReference type="ChEBI" id="CHEBI:57540"/>
        <dbReference type="ChEBI" id="CHEBI:57945"/>
        <dbReference type="ChEBI" id="CHEBI:58351"/>
        <dbReference type="ChEBI" id="CHEBI:58827"/>
        <dbReference type="EC" id="1.3.1.76"/>
    </reaction>
</comment>
<keyword evidence="9" id="KW-1185">Reference proteome</keyword>
<dbReference type="NCBIfam" id="TIGR01470">
    <property type="entry name" value="cysG_Nterm"/>
    <property type="match status" value="1"/>
</dbReference>
<gene>
    <name evidence="8" type="ORF">HNQ81_002923</name>
</gene>
<evidence type="ECO:0000256" key="5">
    <source>
        <dbReference type="ARBA" id="ARBA00023244"/>
    </source>
</evidence>
<sequence length="237" mass="25486">MSGPTPLYPVNLKIAGRLCLVVGGGPVAVRKVGALLIGGGRVRVVSPEAVAPLRRLAQSGRIEWRQRLYRTGDLDGAFIVIAATNRPEVQRQVARDAAAGRVLLNSTDDPAACDFQVPSQLKRGDLLITISTGGASPAFSRRIRESLEAEFGWEYGVTVDLLGRLRALVMGGGGDAADHAPVFRDILELDLAGRIRDADWDGLVGMLKTALPPHLDPEPVVRSLVEVANREKKEYPL</sequence>
<dbReference type="InterPro" id="IPR036291">
    <property type="entry name" value="NAD(P)-bd_dom_sf"/>
</dbReference>
<proteinExistence type="predicted"/>
<protein>
    <recommendedName>
        <fullName evidence="2">precorrin-2 dehydrogenase</fullName>
        <ecNumber evidence="2">1.3.1.76</ecNumber>
    </recommendedName>
</protein>
<dbReference type="InterPro" id="IPR006367">
    <property type="entry name" value="Sirohaem_synthase_N"/>
</dbReference>
<dbReference type="InterPro" id="IPR028161">
    <property type="entry name" value="Met8-like"/>
</dbReference>
<evidence type="ECO:0000259" key="7">
    <source>
        <dbReference type="Pfam" id="PF14824"/>
    </source>
</evidence>
<keyword evidence="3 8" id="KW-0560">Oxidoreductase</keyword>
<dbReference type="Pfam" id="PF14824">
    <property type="entry name" value="Sirohm_synth_M"/>
    <property type="match status" value="1"/>
</dbReference>
<dbReference type="Gene3D" id="1.10.8.610">
    <property type="entry name" value="SirC, precorrin-2 dehydrogenase, C-terminal helical domain-like"/>
    <property type="match status" value="1"/>
</dbReference>
<evidence type="ECO:0000256" key="1">
    <source>
        <dbReference type="ARBA" id="ARBA00005010"/>
    </source>
</evidence>